<dbReference type="AlphaFoldDB" id="F8DZ12"/>
<sequence>MKARIINDDFRRTVFRAEHEDLDAVSRAPFLKTDLAPSMFDGPRKALCSALPHLTNTSGRLHLDGQVAPLTAKGLKNLGRFQDLDVDTGSVRYAPTDIPAGSSHLHVKSCTDLVEAAEFVDSFRAAKSNITALAIVPDQGLRGFLSEPRFRIIPSNLWMSKQIDDEDTYFFKLVALGLLYSIDLRAGKLVIDSDVEVSETTLDNMRNVLFTVGLNLELV</sequence>
<evidence type="ECO:0000313" key="1">
    <source>
        <dbReference type="EMBL" id="AEI08953.1"/>
    </source>
</evidence>
<organism evidence="1 2">
    <name type="scientific">Corynebacterium resistens (strain DSM 45100 / JCM 12819 / GTC 2026 / SICGH 158)</name>
    <dbReference type="NCBI Taxonomy" id="662755"/>
    <lineage>
        <taxon>Bacteria</taxon>
        <taxon>Bacillati</taxon>
        <taxon>Actinomycetota</taxon>
        <taxon>Actinomycetes</taxon>
        <taxon>Mycobacteriales</taxon>
        <taxon>Corynebacteriaceae</taxon>
        <taxon>Corynebacterium</taxon>
    </lineage>
</organism>
<reference evidence="1 2" key="1">
    <citation type="journal article" date="2012" name="BMC Genomics">
        <title>Complete genome sequence, lifestyle, and multi-drug resistance of the human pathogen Corynebacterium resistens DSM 45100 isolated from blood samples of a leukemia patient.</title>
        <authorList>
            <person name="Schroder J."/>
            <person name="Maus I."/>
            <person name="Meyer K."/>
            <person name="Wordemann S."/>
            <person name="Blom J."/>
            <person name="Jaenicke S."/>
            <person name="Schneider J."/>
            <person name="Trost E."/>
            <person name="Tauch A."/>
        </authorList>
    </citation>
    <scope>NUCLEOTIDE SEQUENCE [LARGE SCALE GENOMIC DNA]</scope>
    <source>
        <strain evidence="2">DSM 45100 / JCM 12819 / CCUG 50093 / GTC 2026 / SICGH 158</strain>
    </source>
</reference>
<name>F8DZ12_CORRG</name>
<accession>F8DZ12</accession>
<evidence type="ECO:0000313" key="2">
    <source>
        <dbReference type="Proteomes" id="UP000000492"/>
    </source>
</evidence>
<dbReference type="KEGG" id="crd:CRES_0592"/>
<dbReference type="RefSeq" id="WP_013887978.1">
    <property type="nucleotide sequence ID" value="NC_015673.1"/>
</dbReference>
<proteinExistence type="predicted"/>
<keyword evidence="2" id="KW-1185">Reference proteome</keyword>
<dbReference type="STRING" id="662755.CRES_0592"/>
<dbReference type="HOGENOM" id="CLU_1259667_0_0_11"/>
<dbReference type="Proteomes" id="UP000000492">
    <property type="component" value="Chromosome"/>
</dbReference>
<dbReference type="EMBL" id="CP002857">
    <property type="protein sequence ID" value="AEI08953.1"/>
    <property type="molecule type" value="Genomic_DNA"/>
</dbReference>
<gene>
    <name evidence="1" type="ordered locus">CRES_0592</name>
</gene>
<protein>
    <submittedName>
        <fullName evidence="1">Uncharacterized protein</fullName>
    </submittedName>
</protein>
<dbReference type="OrthoDB" id="23692at2"/>